<keyword evidence="3" id="KW-1185">Reference proteome</keyword>
<dbReference type="KEGG" id="ise:JBKA6_0234"/>
<feature type="signal peptide" evidence="1">
    <location>
        <begin position="1"/>
        <end position="23"/>
    </location>
</feature>
<dbReference type="EMBL" id="AP014564">
    <property type="protein sequence ID" value="BAV94247.1"/>
    <property type="molecule type" value="Genomic_DNA"/>
</dbReference>
<sequence length="336" mass="36355">MKNLLKTILASLALILLTFSCSKEDNQENGKKSQQSSIAIKQFSFKKLRNTTGTGGGASASTAYKSLFIKKTPADTYATLGEKLDAVIQDDVIKVIVPFNTELNESSVTLEAEVTLNKSETGISLGTTKVDDNSSVFNYSVTTSLVHDELKKNEGISQGLNLVKKDKSDEVLVKKTYKLIFVHDTPSTKCALTANSQYENATGLVISCRKPDNTSVGTAYPRIDSGNNTNAGSSNTNPIVLTLTKGYDLTADVEAGWIFWANKATTLPNGAYFDTTNASGGANANNFPAHNPTEEFTLEADFYNKKGYSFKIVAQDGRTAKFYRLKFVDLAAVPVS</sequence>
<dbReference type="Proteomes" id="UP000243197">
    <property type="component" value="Chromosome"/>
</dbReference>
<evidence type="ECO:0000256" key="1">
    <source>
        <dbReference type="SAM" id="SignalP"/>
    </source>
</evidence>
<dbReference type="RefSeq" id="WP_096685021.1">
    <property type="nucleotide sequence ID" value="NZ_AP014564.1"/>
</dbReference>
<proteinExistence type="predicted"/>
<dbReference type="AlphaFoldDB" id="A0A1J1DWK5"/>
<feature type="chain" id="PRO_5012227295" description="DUF1735 domain-containing protein" evidence="1">
    <location>
        <begin position="24"/>
        <end position="336"/>
    </location>
</feature>
<gene>
    <name evidence="2" type="ORF">JBKA6_0234</name>
</gene>
<protein>
    <recommendedName>
        <fullName evidence="4">DUF1735 domain-containing protein</fullName>
    </recommendedName>
</protein>
<evidence type="ECO:0000313" key="2">
    <source>
        <dbReference type="EMBL" id="BAV94247.1"/>
    </source>
</evidence>
<keyword evidence="1" id="KW-0732">Signal</keyword>
<reference evidence="2 3" key="1">
    <citation type="submission" date="2014-03" db="EMBL/GenBank/DDBJ databases">
        <title>complete genome sequence of Flavobacteriaceae bacterium JBKA-6.</title>
        <authorList>
            <person name="Takano T."/>
            <person name="Nakamura Y."/>
            <person name="Takuma S."/>
            <person name="Yasuike M."/>
            <person name="Matsuyama T."/>
            <person name="Sakai T."/>
            <person name="Fujiwara A."/>
            <person name="Kimoto K."/>
            <person name="Fukuda Y."/>
            <person name="Kondo H."/>
            <person name="Hirono I."/>
            <person name="Nakayasu C."/>
        </authorList>
    </citation>
    <scope>NUCLEOTIDE SEQUENCE [LARGE SCALE GENOMIC DNA]</scope>
    <source>
        <strain evidence="2 3">JBKA-6</strain>
    </source>
</reference>
<name>A0A1J1DWK5_9FLAO</name>
<dbReference type="PROSITE" id="PS51257">
    <property type="entry name" value="PROKAR_LIPOPROTEIN"/>
    <property type="match status" value="1"/>
</dbReference>
<evidence type="ECO:0000313" key="3">
    <source>
        <dbReference type="Proteomes" id="UP000243197"/>
    </source>
</evidence>
<accession>A0A1J1DWK5</accession>
<evidence type="ECO:0008006" key="4">
    <source>
        <dbReference type="Google" id="ProtNLM"/>
    </source>
</evidence>
<organism evidence="2 3">
    <name type="scientific">Ichthyobacterium seriolicida</name>
    <dbReference type="NCBI Taxonomy" id="242600"/>
    <lineage>
        <taxon>Bacteria</taxon>
        <taxon>Pseudomonadati</taxon>
        <taxon>Bacteroidota</taxon>
        <taxon>Flavobacteriia</taxon>
        <taxon>Flavobacteriales</taxon>
        <taxon>Ichthyobacteriaceae</taxon>
        <taxon>Ichthyobacterium</taxon>
    </lineage>
</organism>